<comment type="caution">
    <text evidence="1">The sequence shown here is derived from an EMBL/GenBank/DDBJ whole genome shotgun (WGS) entry which is preliminary data.</text>
</comment>
<dbReference type="Proteomes" id="UP001232750">
    <property type="component" value="Unassembled WGS sequence"/>
</dbReference>
<dbReference type="EMBL" id="JASJEU010000013">
    <property type="protein sequence ID" value="MDJ1650583.1"/>
    <property type="molecule type" value="Genomic_DNA"/>
</dbReference>
<evidence type="ECO:0000313" key="1">
    <source>
        <dbReference type="EMBL" id="MDJ1650583.1"/>
    </source>
</evidence>
<organism evidence="1 2">
    <name type="scientific">Gordonibacter faecis</name>
    <dbReference type="NCBI Taxonomy" id="3047475"/>
    <lineage>
        <taxon>Bacteria</taxon>
        <taxon>Bacillati</taxon>
        <taxon>Actinomycetota</taxon>
        <taxon>Coriobacteriia</taxon>
        <taxon>Eggerthellales</taxon>
        <taxon>Eggerthellaceae</taxon>
        <taxon>Gordonibacter</taxon>
    </lineage>
</organism>
<sequence>MALSDGTASRDQVQEAQRRAQARRTSLERAAVVEAARASEVRLWDDGAQATWHYVVLDDAEVRIECCVARCGCVHIPAEIEGKPVVALAAEACARLPGVEKIVCPDSLMSVGLCAFRDNRALRSVVLPAELASFDSDWFRGSPAVTHLVLPGRLARLDARIFDLPQLSVLVVGAETAEVEPGAFAKSALTAIEVDAANPFLTTDGIALYRREGGVLLALAVPVEEYAIHPGCTAVAEKGLSTCARVRRIEVPEGLKELGSFALARTGIRSFEAPASLKRIGEKAFFNCADLEEVRLREGLVSVGANAFTGTRLCELRLPASVEELGNPLAAKTGLTFAGPDATCTLAAGSRHLILDAAGGLYRVLDQGVCLVRMMDPEARSYEVRPDTVAVGDEAFANHACIADVVLPEGVEELGRAAFKACRHLVRVNIPSSMRRIGDEAFLDTNLTSMRIPAALEHLGHNALVTQGAHHGDGEPSLVDVRVDAGNVRFYTAPGLLLERKDEGHARVVLCMGGVDVVRIPAEVDEIAPYALNDVRGIRELYLSDRITKVGMRGLGIDGLAELIHVDLERPIEGHTSFDLRFPVTDRGAQQMMLALSVPDRVDVAALFEHYDNAIINASSFDPRHERGLDPYEQLVRLVARLQDPVFMTAVNRSMSEKVLREGVADFCVAAARHDDRRVVDALLDLGFLNADNLNAVIDRVGALKDAAMTAYLLEAKRVRFQCAALDFEL</sequence>
<name>A0ABT7DPY6_9ACTN</name>
<keyword evidence="2" id="KW-1185">Reference proteome</keyword>
<evidence type="ECO:0000313" key="2">
    <source>
        <dbReference type="Proteomes" id="UP001232750"/>
    </source>
</evidence>
<reference evidence="1 2" key="1">
    <citation type="submission" date="2023-05" db="EMBL/GenBank/DDBJ databases">
        <title>Gordonibacter KGMB12511T sp. nov., isolated from faeces of healthy Korean.</title>
        <authorList>
            <person name="Kim H.S."/>
            <person name="Kim J.-S."/>
            <person name="Suh M.K."/>
            <person name="Eom M.K."/>
            <person name="Do H.E."/>
            <person name="Lee J.-S."/>
        </authorList>
    </citation>
    <scope>NUCLEOTIDE SEQUENCE [LARGE SCALE GENOMIC DNA]</scope>
    <source>
        <strain evidence="1 2">KGMB12511</strain>
    </source>
</reference>
<protein>
    <submittedName>
        <fullName evidence="1">Leucine-rich repeat domain-containing protein</fullName>
    </submittedName>
</protein>
<dbReference type="InterPro" id="IPR026906">
    <property type="entry name" value="LRR_5"/>
</dbReference>
<dbReference type="Pfam" id="PF13306">
    <property type="entry name" value="LRR_5"/>
    <property type="match status" value="3"/>
</dbReference>
<dbReference type="RefSeq" id="WP_283831925.1">
    <property type="nucleotide sequence ID" value="NZ_JASJEU010000013.1"/>
</dbReference>
<accession>A0ABT7DPY6</accession>
<dbReference type="SUPFAM" id="SSF52058">
    <property type="entry name" value="L domain-like"/>
    <property type="match status" value="1"/>
</dbReference>
<gene>
    <name evidence="1" type="ORF">QNJ86_07205</name>
</gene>
<dbReference type="InterPro" id="IPR032675">
    <property type="entry name" value="LRR_dom_sf"/>
</dbReference>
<dbReference type="Gene3D" id="3.80.10.10">
    <property type="entry name" value="Ribonuclease Inhibitor"/>
    <property type="match status" value="2"/>
</dbReference>
<proteinExistence type="predicted"/>